<dbReference type="GO" id="GO:0007267">
    <property type="term" value="P:cell-cell signaling"/>
    <property type="evidence" value="ECO:0007669"/>
    <property type="project" value="InterPro"/>
</dbReference>
<dbReference type="Gene3D" id="3.30.1380.10">
    <property type="match status" value="2"/>
</dbReference>
<sequence>MSDGRYRRLTPVTAFHLLPIIFLMTNSVHGCFKSSLYYRHKVRSRSHVFAPGEYQPVQMEHTTDGSGPLDARDFHHSIPNRRLVRVESPHIVFDSEEARWMSEGCRDRLLKLSTQIQNTWANQRVKLRVLRAWIKPPPQYQAPPSEDDSEKSVDPNSMIDSDDGSLRFDTGTQQHVTEKFLGIQTTRSHPTPATQAPYATMREKSHQNARKGPKHGNRIVDMTPEMMVDDDSHDFPGNSIFQSGRNSLGYPHRQHPDSYWTPWRRKLPSSRQPGYVQNPNSYGFVRHGFGGINDIYSNSLSSKLVRLPREPQKISTINATANTSQSGVHRHRIFSRSVGSSMQAFMINRNPYSHVNTMTQVRFEQWLHMRMEEFHYAGRAVDVQLITQSYRLPGSVNENLGVLAQIAYYVAHFDWCYFSRSGHVHCSVKPDASITSQWFGCFPGSVQVNSADGRLISMRNLKIGDHVLTRDTITGDLVRTRVVGFLHRDEHAWRPNLRVTFKSSFKNESICNSSSPSQLFLTPNHIVYIKNETESEIKVSSIFAGDLKIGDTIFMFDPLTNNVTTARVINLLLITEWQPEIIGLYAPLTETGTMLIDNLLVSCFAQFANEYIAYMVTWPLQLYYRLACWLKLDNVWPSWQHGVHWFLEWVYHTTEPWLSGTLFYTQT</sequence>
<dbReference type="CDD" id="cd00081">
    <property type="entry name" value="Hint"/>
    <property type="match status" value="1"/>
</dbReference>
<dbReference type="PANTHER" id="PTHR11889:SF31">
    <property type="entry name" value="PROTEIN HEDGEHOG"/>
    <property type="match status" value="1"/>
</dbReference>
<reference evidence="3 4" key="1">
    <citation type="submission" date="2013-11" db="EMBL/GenBank/DDBJ databases">
        <title>Opisthorchis viverrini - life in the bile duct.</title>
        <authorList>
            <person name="Young N.D."/>
            <person name="Nagarajan N."/>
            <person name="Lin S.J."/>
            <person name="Korhonen P.K."/>
            <person name="Jex A.R."/>
            <person name="Hall R.S."/>
            <person name="Safavi-Hemami H."/>
            <person name="Kaewkong W."/>
            <person name="Bertrand D."/>
            <person name="Gao S."/>
            <person name="Seet Q."/>
            <person name="Wongkham S."/>
            <person name="Teh B.T."/>
            <person name="Wongkham C."/>
            <person name="Intapan P.M."/>
            <person name="Maleewong W."/>
            <person name="Yang X."/>
            <person name="Hu M."/>
            <person name="Wang Z."/>
            <person name="Hofmann A."/>
            <person name="Sternberg P.W."/>
            <person name="Tan P."/>
            <person name="Wang J."/>
            <person name="Gasser R.B."/>
        </authorList>
    </citation>
    <scope>NUCLEOTIDE SEQUENCE [LARGE SCALE GENOMIC DNA]</scope>
</reference>
<dbReference type="InterPro" id="IPR050387">
    <property type="entry name" value="Hedgehog_Signaling"/>
</dbReference>
<accession>A0A074ZAB9</accession>
<dbReference type="InterPro" id="IPR006141">
    <property type="entry name" value="Intein_N"/>
</dbReference>
<dbReference type="InterPro" id="IPR000320">
    <property type="entry name" value="Hedgehog_signalling_dom"/>
</dbReference>
<evidence type="ECO:0000313" key="3">
    <source>
        <dbReference type="EMBL" id="KER24073.1"/>
    </source>
</evidence>
<dbReference type="PROSITE" id="PS50817">
    <property type="entry name" value="INTEIN_N_TER"/>
    <property type="match status" value="1"/>
</dbReference>
<dbReference type="SUPFAM" id="SSF51294">
    <property type="entry name" value="Hedgehog/intein (Hint) domain"/>
    <property type="match status" value="1"/>
</dbReference>
<evidence type="ECO:0000313" key="4">
    <source>
        <dbReference type="Proteomes" id="UP000054324"/>
    </source>
</evidence>
<dbReference type="CTD" id="20322379"/>
<dbReference type="GeneID" id="20322379"/>
<name>A0A074ZAB9_OPIVI</name>
<dbReference type="RefSeq" id="XP_009172193.1">
    <property type="nucleotide sequence ID" value="XM_009173929.1"/>
</dbReference>
<dbReference type="SUPFAM" id="SSF55166">
    <property type="entry name" value="Hedgehog/DD-peptidase"/>
    <property type="match status" value="2"/>
</dbReference>
<dbReference type="InterPro" id="IPR009045">
    <property type="entry name" value="Zn_M74/Hedgehog-like"/>
</dbReference>
<dbReference type="PANTHER" id="PTHR11889">
    <property type="entry name" value="HEDGEHOG"/>
    <property type="match status" value="1"/>
</dbReference>
<dbReference type="GO" id="GO:0001708">
    <property type="term" value="P:cell fate specification"/>
    <property type="evidence" value="ECO:0007669"/>
    <property type="project" value="TreeGrafter"/>
</dbReference>
<dbReference type="GO" id="GO:0005615">
    <property type="term" value="C:extracellular space"/>
    <property type="evidence" value="ECO:0007669"/>
    <property type="project" value="TreeGrafter"/>
</dbReference>
<dbReference type="Proteomes" id="UP000054324">
    <property type="component" value="Unassembled WGS sequence"/>
</dbReference>
<dbReference type="GO" id="GO:0010468">
    <property type="term" value="P:regulation of gene expression"/>
    <property type="evidence" value="ECO:0007669"/>
    <property type="project" value="TreeGrafter"/>
</dbReference>
<dbReference type="OrthoDB" id="5212at2759"/>
<feature type="domain" description="Hint" evidence="2">
    <location>
        <begin position="439"/>
        <end position="557"/>
    </location>
</feature>
<evidence type="ECO:0000259" key="2">
    <source>
        <dbReference type="SMART" id="SM00306"/>
    </source>
</evidence>
<organism evidence="3 4">
    <name type="scientific">Opisthorchis viverrini</name>
    <name type="common">Southeast Asian liver fluke</name>
    <dbReference type="NCBI Taxonomy" id="6198"/>
    <lineage>
        <taxon>Eukaryota</taxon>
        <taxon>Metazoa</taxon>
        <taxon>Spiralia</taxon>
        <taxon>Lophotrochozoa</taxon>
        <taxon>Platyhelminthes</taxon>
        <taxon>Trematoda</taxon>
        <taxon>Digenea</taxon>
        <taxon>Opisthorchiida</taxon>
        <taxon>Opisthorchiata</taxon>
        <taxon>Opisthorchiidae</taxon>
        <taxon>Opisthorchis</taxon>
    </lineage>
</organism>
<dbReference type="InterPro" id="IPR003587">
    <property type="entry name" value="Hint_dom_N"/>
</dbReference>
<dbReference type="GO" id="GO:0007224">
    <property type="term" value="P:smoothened signaling pathway"/>
    <property type="evidence" value="ECO:0007669"/>
    <property type="project" value="TreeGrafter"/>
</dbReference>
<proteinExistence type="predicted"/>
<dbReference type="STRING" id="6198.A0A074ZAB9"/>
<gene>
    <name evidence="3" type="ORF">T265_08200</name>
</gene>
<keyword evidence="4" id="KW-1185">Reference proteome</keyword>
<dbReference type="GO" id="GO:0016540">
    <property type="term" value="P:protein autoprocessing"/>
    <property type="evidence" value="ECO:0007669"/>
    <property type="project" value="InterPro"/>
</dbReference>
<dbReference type="Pfam" id="PF01079">
    <property type="entry name" value="Hint"/>
    <property type="match status" value="1"/>
</dbReference>
<evidence type="ECO:0000256" key="1">
    <source>
        <dbReference type="SAM" id="MobiDB-lite"/>
    </source>
</evidence>
<feature type="region of interest" description="Disordered" evidence="1">
    <location>
        <begin position="137"/>
        <end position="166"/>
    </location>
</feature>
<dbReference type="InterPro" id="IPR001767">
    <property type="entry name" value="Hedgehog_Hint"/>
</dbReference>
<dbReference type="InterPro" id="IPR036844">
    <property type="entry name" value="Hint_dom_sf"/>
</dbReference>
<protein>
    <recommendedName>
        <fullName evidence="2">Hint domain-containing protein</fullName>
    </recommendedName>
</protein>
<dbReference type="AlphaFoldDB" id="A0A074ZAB9"/>
<dbReference type="EMBL" id="KL596824">
    <property type="protein sequence ID" value="KER24073.1"/>
    <property type="molecule type" value="Genomic_DNA"/>
</dbReference>
<dbReference type="KEGG" id="ovi:T265_08200"/>
<dbReference type="GO" id="GO:0016539">
    <property type="term" value="P:intein-mediated protein splicing"/>
    <property type="evidence" value="ECO:0007669"/>
    <property type="project" value="InterPro"/>
</dbReference>
<dbReference type="Gene3D" id="2.170.16.10">
    <property type="entry name" value="Hedgehog/Intein (Hint) domain"/>
    <property type="match status" value="1"/>
</dbReference>
<dbReference type="SMART" id="SM00306">
    <property type="entry name" value="HintN"/>
    <property type="match status" value="1"/>
</dbReference>
<dbReference type="GO" id="GO:0005509">
    <property type="term" value="F:calcium ion binding"/>
    <property type="evidence" value="ECO:0007669"/>
    <property type="project" value="TreeGrafter"/>
</dbReference>
<dbReference type="GO" id="GO:0005113">
    <property type="term" value="F:patched binding"/>
    <property type="evidence" value="ECO:0007669"/>
    <property type="project" value="TreeGrafter"/>
</dbReference>
<dbReference type="Pfam" id="PF01085">
    <property type="entry name" value="HH_signal"/>
    <property type="match status" value="2"/>
</dbReference>